<keyword evidence="2" id="KW-1185">Reference proteome</keyword>
<dbReference type="Proteomes" id="UP000010111">
    <property type="component" value="Chromosome"/>
</dbReference>
<dbReference type="EMBL" id="HE576794">
    <property type="protein sequence ID" value="CCC73823.1"/>
    <property type="molecule type" value="Genomic_DNA"/>
</dbReference>
<evidence type="ECO:0000313" key="1">
    <source>
        <dbReference type="EMBL" id="CCC73823.1"/>
    </source>
</evidence>
<dbReference type="HOGENOM" id="CLU_2807419_0_0_9"/>
<gene>
    <name evidence="1" type="ORF">MELS_1604</name>
</gene>
<dbReference type="AlphaFoldDB" id="G0VQX3"/>
<name>G0VQX3_MEGEL</name>
<proteinExistence type="predicted"/>
<sequence length="67" mass="8070">MVLHDIIKKGRVNLLKEQLTANEIRYRTYFPELTEKNFNPMNDVLFKFIFGRPERKLITIDFLKANQ</sequence>
<protein>
    <submittedName>
        <fullName evidence="1">Uncharacterized protein</fullName>
    </submittedName>
</protein>
<dbReference type="KEGG" id="med:MELS_1604"/>
<accession>G0VQX3</accession>
<reference evidence="1 2" key="1">
    <citation type="journal article" date="2011" name="J. Bacteriol.">
        <title>Genome Sequence of the Ruminal Bacterium Megasphaera elsdenii.</title>
        <authorList>
            <person name="Marx H."/>
            <person name="Graf A.B."/>
            <person name="Tatto N."/>
            <person name="Thallinger G.G."/>
            <person name="Mattanovich D."/>
            <person name="Sauer M."/>
        </authorList>
    </citation>
    <scope>NUCLEOTIDE SEQUENCE [LARGE SCALE GENOMIC DNA]</scope>
    <source>
        <strain evidence="1 2">DSM 20460</strain>
    </source>
</reference>
<organism evidence="1 2">
    <name type="scientific">Megasphaera elsdenii DSM 20460</name>
    <dbReference type="NCBI Taxonomy" id="1064535"/>
    <lineage>
        <taxon>Bacteria</taxon>
        <taxon>Bacillati</taxon>
        <taxon>Bacillota</taxon>
        <taxon>Negativicutes</taxon>
        <taxon>Veillonellales</taxon>
        <taxon>Veillonellaceae</taxon>
        <taxon>Megasphaera</taxon>
    </lineage>
</organism>
<evidence type="ECO:0000313" key="2">
    <source>
        <dbReference type="Proteomes" id="UP000010111"/>
    </source>
</evidence>